<gene>
    <name evidence="1" type="ORF">PG2054B_1331</name>
</gene>
<organism evidence="1 2">
    <name type="scientific">Bifidobacterium pseudolongum subsp. pseudolongum</name>
    <dbReference type="NCBI Taxonomy" id="31954"/>
    <lineage>
        <taxon>Bacteria</taxon>
        <taxon>Bacillati</taxon>
        <taxon>Actinomycetota</taxon>
        <taxon>Actinomycetes</taxon>
        <taxon>Bifidobacteriales</taxon>
        <taxon>Bifidobacteriaceae</taxon>
        <taxon>Bifidobacterium</taxon>
    </lineage>
</organism>
<sequence>MTMANCGTLTAETTGLPASCAVRAEKGPLPKGLFASKAPLSAKTKQHLVHDVASITMLAILRPGNTGLDADSRMGEILVLGLRLAEKAHEVPHDIVELIASQRKSGIVFAVVRTAEHDGTTREECSFAVRRADAGRTGHTPTFHVFHTPWLPIGEAHLATNGSTMGELWDSLCSQIILGTDDFADLDARIARTERIRTLEAAVAKLTADHKRAKNPAQRNEIYAKLHKAKNELAALQ</sequence>
<dbReference type="Pfam" id="PF14335">
    <property type="entry name" value="DUF4391"/>
    <property type="match status" value="1"/>
</dbReference>
<dbReference type="Proteomes" id="UP000294221">
    <property type="component" value="Unassembled WGS sequence"/>
</dbReference>
<proteinExistence type="predicted"/>
<accession>A0A4Q5A635</accession>
<evidence type="ECO:0000313" key="1">
    <source>
        <dbReference type="EMBL" id="RYQ19574.1"/>
    </source>
</evidence>
<evidence type="ECO:0000313" key="2">
    <source>
        <dbReference type="Proteomes" id="UP000294221"/>
    </source>
</evidence>
<reference evidence="1 2" key="1">
    <citation type="submission" date="2018-12" db="EMBL/GenBank/DDBJ databases">
        <title>Unveiling genomic diversity among members of the Bifidobacterium pseudolongum species, a widely distributed gut commensal of the animal kingdom.</title>
        <authorList>
            <person name="Lugli G.A."/>
            <person name="Duranti S."/>
            <person name="Albert K."/>
            <person name="Mancabelli L."/>
            <person name="Napoli S."/>
            <person name="Viappiani A."/>
            <person name="Anzalone R."/>
            <person name="Longhi G."/>
            <person name="Milani C."/>
            <person name="Turroni F."/>
            <person name="Alessandri G."/>
            <person name="Sela D.A."/>
            <person name="Van Sinderen D."/>
            <person name="Ventura M."/>
        </authorList>
    </citation>
    <scope>NUCLEOTIDE SEQUENCE [LARGE SCALE GENOMIC DNA]</scope>
    <source>
        <strain evidence="1 2">2054B</strain>
    </source>
</reference>
<evidence type="ECO:0008006" key="3">
    <source>
        <dbReference type="Google" id="ProtNLM"/>
    </source>
</evidence>
<dbReference type="AlphaFoldDB" id="A0A4Q5A635"/>
<dbReference type="EMBL" id="RYUN01000009">
    <property type="protein sequence ID" value="RYQ19574.1"/>
    <property type="molecule type" value="Genomic_DNA"/>
</dbReference>
<name>A0A4Q5A635_9BIFI</name>
<protein>
    <recommendedName>
        <fullName evidence="3">DUF4391 domain-containing protein</fullName>
    </recommendedName>
</protein>
<comment type="caution">
    <text evidence="1">The sequence shown here is derived from an EMBL/GenBank/DDBJ whole genome shotgun (WGS) entry which is preliminary data.</text>
</comment>
<dbReference type="InterPro" id="IPR025503">
    <property type="entry name" value="DUF4391"/>
</dbReference>
<dbReference type="RefSeq" id="WP_130013406.1">
    <property type="nucleotide sequence ID" value="NZ_RYUN01000009.1"/>
</dbReference>